<dbReference type="AlphaFoldDB" id="A0AAD4KN09"/>
<feature type="domain" description="MD-2-related lipid-recognition" evidence="2">
    <location>
        <begin position="38"/>
        <end position="166"/>
    </location>
</feature>
<evidence type="ECO:0000313" key="4">
    <source>
        <dbReference type="Proteomes" id="UP001201262"/>
    </source>
</evidence>
<dbReference type="RefSeq" id="XP_046071325.1">
    <property type="nucleotide sequence ID" value="XM_046216371.1"/>
</dbReference>
<dbReference type="EMBL" id="JAJTJA010000007">
    <property type="protein sequence ID" value="KAH8696388.1"/>
    <property type="molecule type" value="Genomic_DNA"/>
</dbReference>
<evidence type="ECO:0000259" key="2">
    <source>
        <dbReference type="Pfam" id="PF02221"/>
    </source>
</evidence>
<dbReference type="GeneID" id="70246658"/>
<keyword evidence="1" id="KW-0732">Signal</keyword>
<reference evidence="3" key="1">
    <citation type="submission" date="2021-12" db="EMBL/GenBank/DDBJ databases">
        <title>Convergent genome expansion in fungi linked to evolution of root-endophyte symbiosis.</title>
        <authorList>
            <consortium name="DOE Joint Genome Institute"/>
            <person name="Ke Y.-H."/>
            <person name="Bonito G."/>
            <person name="Liao H.-L."/>
            <person name="Looney B."/>
            <person name="Rojas-Flechas A."/>
            <person name="Nash J."/>
            <person name="Hameed K."/>
            <person name="Schadt C."/>
            <person name="Martin F."/>
            <person name="Crous P.W."/>
            <person name="Miettinen O."/>
            <person name="Magnuson J.K."/>
            <person name="Labbe J."/>
            <person name="Jacobson D."/>
            <person name="Doktycz M.J."/>
            <person name="Veneault-Fourrey C."/>
            <person name="Kuo A."/>
            <person name="Mondo S."/>
            <person name="Calhoun S."/>
            <person name="Riley R."/>
            <person name="Ohm R."/>
            <person name="LaButti K."/>
            <person name="Andreopoulos B."/>
            <person name="Pangilinan J."/>
            <person name="Nolan M."/>
            <person name="Tritt A."/>
            <person name="Clum A."/>
            <person name="Lipzen A."/>
            <person name="Daum C."/>
            <person name="Barry K."/>
            <person name="Grigoriev I.V."/>
            <person name="Vilgalys R."/>
        </authorList>
    </citation>
    <scope>NUCLEOTIDE SEQUENCE</scope>
    <source>
        <strain evidence="3">PMI_201</strain>
    </source>
</reference>
<keyword evidence="4" id="KW-1185">Reference proteome</keyword>
<comment type="caution">
    <text evidence="3">The sequence shown here is derived from an EMBL/GenBank/DDBJ whole genome shotgun (WGS) entry which is preliminary data.</text>
</comment>
<sequence length="176" mass="20139">MEQIRFLAVNSLVWLAWFQSSSQRSTSTATSLSIPGFCPESRDTDLFQIEQLIVNPTPPLVEENLDIYIYGTFLSDISDHPVWNWYARENSTDNPGRSGTVPFCGIMETIEQPDVNREKECPPEKGFALISLHYYIPWFVGEGNFTVKFDAMTKEGERIYCLDGEFEMKYPEGKSV</sequence>
<dbReference type="InterPro" id="IPR003172">
    <property type="entry name" value="ML_dom"/>
</dbReference>
<evidence type="ECO:0000256" key="1">
    <source>
        <dbReference type="SAM" id="SignalP"/>
    </source>
</evidence>
<protein>
    <recommendedName>
        <fullName evidence="2">MD-2-related lipid-recognition domain-containing protein</fullName>
    </recommendedName>
</protein>
<dbReference type="Proteomes" id="UP001201262">
    <property type="component" value="Unassembled WGS sequence"/>
</dbReference>
<gene>
    <name evidence="3" type="ORF">BGW36DRAFT_380858</name>
</gene>
<name>A0AAD4KN09_9EURO</name>
<organism evidence="3 4">
    <name type="scientific">Talaromyces proteolyticus</name>
    <dbReference type="NCBI Taxonomy" id="1131652"/>
    <lineage>
        <taxon>Eukaryota</taxon>
        <taxon>Fungi</taxon>
        <taxon>Dikarya</taxon>
        <taxon>Ascomycota</taxon>
        <taxon>Pezizomycotina</taxon>
        <taxon>Eurotiomycetes</taxon>
        <taxon>Eurotiomycetidae</taxon>
        <taxon>Eurotiales</taxon>
        <taxon>Trichocomaceae</taxon>
        <taxon>Talaromyces</taxon>
        <taxon>Talaromyces sect. Bacilispori</taxon>
    </lineage>
</organism>
<feature type="signal peptide" evidence="1">
    <location>
        <begin position="1"/>
        <end position="23"/>
    </location>
</feature>
<proteinExistence type="predicted"/>
<feature type="chain" id="PRO_5042297515" description="MD-2-related lipid-recognition domain-containing protein" evidence="1">
    <location>
        <begin position="24"/>
        <end position="176"/>
    </location>
</feature>
<evidence type="ECO:0000313" key="3">
    <source>
        <dbReference type="EMBL" id="KAH8696388.1"/>
    </source>
</evidence>
<dbReference type="Pfam" id="PF02221">
    <property type="entry name" value="E1_DerP2_DerF2"/>
    <property type="match status" value="1"/>
</dbReference>
<accession>A0AAD4KN09</accession>